<feature type="transmembrane region" description="Helical" evidence="2">
    <location>
        <begin position="32"/>
        <end position="50"/>
    </location>
</feature>
<dbReference type="AlphaFoldDB" id="A0A343TNT8"/>
<protein>
    <submittedName>
        <fullName evidence="3">Uncharacterized protein</fullName>
    </submittedName>
</protein>
<evidence type="ECO:0000313" key="3">
    <source>
        <dbReference type="EMBL" id="AUX10760.1"/>
    </source>
</evidence>
<feature type="region of interest" description="Disordered" evidence="1">
    <location>
        <begin position="54"/>
        <end position="74"/>
    </location>
</feature>
<evidence type="ECO:0000256" key="2">
    <source>
        <dbReference type="SAM" id="Phobius"/>
    </source>
</evidence>
<gene>
    <name evidence="3" type="ORF">AArcSl_3153</name>
</gene>
<organism evidence="3 4">
    <name type="scientific">Halalkaliarchaeum desulfuricum</name>
    <dbReference type="NCBI Taxonomy" id="2055893"/>
    <lineage>
        <taxon>Archaea</taxon>
        <taxon>Methanobacteriati</taxon>
        <taxon>Methanobacteriota</taxon>
        <taxon>Stenosarchaea group</taxon>
        <taxon>Halobacteria</taxon>
        <taxon>Halobacteriales</taxon>
        <taxon>Haloferacaceae</taxon>
        <taxon>Halalkaliarchaeum</taxon>
    </lineage>
</organism>
<feature type="transmembrane region" description="Helical" evidence="2">
    <location>
        <begin position="7"/>
        <end position="26"/>
    </location>
</feature>
<dbReference type="EMBL" id="CP025066">
    <property type="protein sequence ID" value="AUX10760.1"/>
    <property type="molecule type" value="Genomic_DNA"/>
</dbReference>
<dbReference type="Proteomes" id="UP000263012">
    <property type="component" value="Chromosome"/>
</dbReference>
<keyword evidence="4" id="KW-1185">Reference proteome</keyword>
<accession>A0A343TNT8</accession>
<keyword evidence="2" id="KW-1133">Transmembrane helix</keyword>
<dbReference type="GeneID" id="37879517"/>
<dbReference type="KEGG" id="hdf:AArcSl_3153"/>
<keyword evidence="2" id="KW-0812">Transmembrane</keyword>
<reference evidence="4" key="1">
    <citation type="submission" date="2017-11" db="EMBL/GenBank/DDBJ databases">
        <title>Phenotypic and genomic properties of facultatively anaerobic sulfur-reducing natronoarchaea from hypersaline soda lakes.</title>
        <authorList>
            <person name="Sorokin D.Y."/>
            <person name="Kublanov I.V."/>
            <person name="Roman P."/>
            <person name="Sinninghe Damste J.S."/>
            <person name="Golyshin P.N."/>
            <person name="Rojo D."/>
            <person name="Ciordia S."/>
            <person name="Mena M.D.C."/>
            <person name="Ferrer M."/>
            <person name="Messina E."/>
            <person name="Smedile F."/>
            <person name="La Spada G."/>
            <person name="La Cono V."/>
            <person name="Yakimov M.M."/>
        </authorList>
    </citation>
    <scope>NUCLEOTIDE SEQUENCE [LARGE SCALE GENOMIC DNA]</scope>
    <source>
        <strain evidence="4">AArc-Sl</strain>
    </source>
</reference>
<sequence>MNLGNTLVVTGLAILFVAIVFEYLSLDLSGMAIGATLALLGFVVLGVRALRTSSSPDRQTCDDCGSANDPDAVE</sequence>
<name>A0A343TNT8_9EURY</name>
<keyword evidence="2" id="KW-0472">Membrane</keyword>
<proteinExistence type="predicted"/>
<dbReference type="RefSeq" id="WP_119821356.1">
    <property type="nucleotide sequence ID" value="NZ_CP025066.1"/>
</dbReference>
<evidence type="ECO:0000313" key="4">
    <source>
        <dbReference type="Proteomes" id="UP000263012"/>
    </source>
</evidence>
<evidence type="ECO:0000256" key="1">
    <source>
        <dbReference type="SAM" id="MobiDB-lite"/>
    </source>
</evidence>